<keyword evidence="2" id="KW-0408">Iron</keyword>
<dbReference type="Pfam" id="PF00067">
    <property type="entry name" value="p450"/>
    <property type="match status" value="1"/>
</dbReference>
<dbReference type="RefSeq" id="WP_233430443.1">
    <property type="nucleotide sequence ID" value="NZ_FXZD01000006.1"/>
</dbReference>
<keyword evidence="2" id="KW-0479">Metal-binding</keyword>
<dbReference type="PROSITE" id="PS00086">
    <property type="entry name" value="CYTOCHROME_P450"/>
    <property type="match status" value="1"/>
</dbReference>
<dbReference type="PANTHER" id="PTHR46696">
    <property type="entry name" value="P450, PUTATIVE (EUROFUNG)-RELATED"/>
    <property type="match status" value="1"/>
</dbReference>
<dbReference type="GO" id="GO:0016705">
    <property type="term" value="F:oxidoreductase activity, acting on paired donors, with incorporation or reduction of molecular oxygen"/>
    <property type="evidence" value="ECO:0007669"/>
    <property type="project" value="InterPro"/>
</dbReference>
<evidence type="ECO:0000256" key="2">
    <source>
        <dbReference type="RuleBase" id="RU000461"/>
    </source>
</evidence>
<dbReference type="GO" id="GO:0004497">
    <property type="term" value="F:monooxygenase activity"/>
    <property type="evidence" value="ECO:0007669"/>
    <property type="project" value="UniProtKB-KW"/>
</dbReference>
<organism evidence="4 5">
    <name type="scientific">Brevibacterium antiquum CNRZ 918</name>
    <dbReference type="NCBI Taxonomy" id="1255637"/>
    <lineage>
        <taxon>Bacteria</taxon>
        <taxon>Bacillati</taxon>
        <taxon>Actinomycetota</taxon>
        <taxon>Actinomycetes</taxon>
        <taxon>Micrococcales</taxon>
        <taxon>Brevibacteriaceae</taxon>
        <taxon>Brevibacterium</taxon>
    </lineage>
</organism>
<dbReference type="InterPro" id="IPR017972">
    <property type="entry name" value="Cyt_P450_CS"/>
</dbReference>
<evidence type="ECO:0000256" key="3">
    <source>
        <dbReference type="SAM" id="MobiDB-lite"/>
    </source>
</evidence>
<feature type="region of interest" description="Disordered" evidence="3">
    <location>
        <begin position="1"/>
        <end position="20"/>
    </location>
</feature>
<dbReference type="EMBL" id="FXZD01000006">
    <property type="protein sequence ID" value="SMX94253.1"/>
    <property type="molecule type" value="Genomic_DNA"/>
</dbReference>
<dbReference type="AlphaFoldDB" id="A0A2H1K3H6"/>
<name>A0A2H1K3H6_9MICO</name>
<evidence type="ECO:0000313" key="5">
    <source>
        <dbReference type="Proteomes" id="UP000234433"/>
    </source>
</evidence>
<proteinExistence type="inferred from homology"/>
<accession>A0A2H1K3H6</accession>
<dbReference type="SUPFAM" id="SSF48264">
    <property type="entry name" value="Cytochrome P450"/>
    <property type="match status" value="1"/>
</dbReference>
<evidence type="ECO:0000313" key="4">
    <source>
        <dbReference type="EMBL" id="SMX94253.1"/>
    </source>
</evidence>
<dbReference type="Proteomes" id="UP000234433">
    <property type="component" value="Unassembled WGS sequence"/>
</dbReference>
<dbReference type="Gene3D" id="1.10.630.10">
    <property type="entry name" value="Cytochrome P450"/>
    <property type="match status" value="1"/>
</dbReference>
<keyword evidence="2" id="KW-0349">Heme</keyword>
<dbReference type="CDD" id="cd00302">
    <property type="entry name" value="cytochrome_P450"/>
    <property type="match status" value="1"/>
</dbReference>
<keyword evidence="2" id="KW-0560">Oxidoreductase</keyword>
<dbReference type="InterPro" id="IPR036396">
    <property type="entry name" value="Cyt_P450_sf"/>
</dbReference>
<dbReference type="GO" id="GO:0005506">
    <property type="term" value="F:iron ion binding"/>
    <property type="evidence" value="ECO:0007669"/>
    <property type="project" value="InterPro"/>
</dbReference>
<evidence type="ECO:0000256" key="1">
    <source>
        <dbReference type="ARBA" id="ARBA00010617"/>
    </source>
</evidence>
<gene>
    <name evidence="4" type="ORF">BANT918_02114</name>
</gene>
<protein>
    <submittedName>
        <fullName evidence="4">Cytochrome P450</fullName>
    </submittedName>
</protein>
<dbReference type="PANTHER" id="PTHR46696:SF1">
    <property type="entry name" value="CYTOCHROME P450 YJIB-RELATED"/>
    <property type="match status" value="1"/>
</dbReference>
<feature type="region of interest" description="Disordered" evidence="3">
    <location>
        <begin position="400"/>
        <end position="430"/>
    </location>
</feature>
<dbReference type="GO" id="GO:0020037">
    <property type="term" value="F:heme binding"/>
    <property type="evidence" value="ECO:0007669"/>
    <property type="project" value="InterPro"/>
</dbReference>
<reference evidence="4 5" key="1">
    <citation type="submission" date="2017-03" db="EMBL/GenBank/DDBJ databases">
        <authorList>
            <person name="Afonso C.L."/>
            <person name="Miller P.J."/>
            <person name="Scott M.A."/>
            <person name="Spackman E."/>
            <person name="Goraichik I."/>
            <person name="Dimitrov K.M."/>
            <person name="Suarez D.L."/>
            <person name="Swayne D.E."/>
        </authorList>
    </citation>
    <scope>NUCLEOTIDE SEQUENCE [LARGE SCALE GENOMIC DNA]</scope>
    <source>
        <strain evidence="4 5">CNRZ 918</strain>
    </source>
</reference>
<sequence>MKPLSKRRAIRDDENTGPPVDYDGQMWRIRSFDAARAVLRARDQTTQAGFTAEKIPRGYFRHHPILISDGEDHDAQRREVARFFAPSVVAEKYGDFINDRAQAVVDNAVMDGRCRLDEVALHYSVDVTATVVGLTESSIEGMAKRLVGFFRQPPVDLAAPAMGRTRRQWMQAAINGLIPIVSFYCADVRPAIRSRRRRERNDVLSHLLTAGYGTADILVECVTYGTAGMVTTREFITMACWHLLTNAELGREYVEAALPARLEILEEIIRLDPVVGHLYRRAQADIDILDNSGSFTISEGDLIDVCVRQTNTDPQVMGPDPETICPGRGLNRATPAAGMSFSDGAHKCPGQALALYETDALVHKLLAHRPRILKEPTISWDNVIEGYRLRGLDLSLMAPSRPASVSRPNPPPTRSRLQTADSHPSMRMTI</sequence>
<dbReference type="InterPro" id="IPR001128">
    <property type="entry name" value="Cyt_P450"/>
</dbReference>
<comment type="similarity">
    <text evidence="1 2">Belongs to the cytochrome P450 family.</text>
</comment>
<keyword evidence="2" id="KW-0503">Monooxygenase</keyword>